<dbReference type="PANTHER" id="PTHR12110:SF41">
    <property type="entry name" value="INOSOSE DEHYDRATASE"/>
    <property type="match status" value="1"/>
</dbReference>
<dbReference type="Gene3D" id="3.20.20.150">
    <property type="entry name" value="Divalent-metal-dependent TIM barrel enzymes"/>
    <property type="match status" value="1"/>
</dbReference>
<evidence type="ECO:0000313" key="2">
    <source>
        <dbReference type="EMBL" id="MDR6549200.1"/>
    </source>
</evidence>
<dbReference type="Proteomes" id="UP001267290">
    <property type="component" value="Unassembled WGS sequence"/>
</dbReference>
<keyword evidence="3" id="KW-1185">Reference proteome</keyword>
<feature type="domain" description="Xylose isomerase-like TIM barrel" evidence="1">
    <location>
        <begin position="21"/>
        <end position="220"/>
    </location>
</feature>
<sequence>MILPGIVSVTFRNKTADEILQLSSSCGLKAIEWSENAHVQPGDIVGASELYRKTIEAGMEVAAYGSYFRLLENEQPVRTFRDSLIAAKALHAPVIRIWAGTQSSSAASDEYRAQVAREAKLIAETAAEEGIKVALECHRGTLTDTNESSQRLLVEADHANLYSLWQPTPELSMKERCEGLQALAVNKKLLNLHAYYWQGDNRRPFSEGIHEWSQYLAQVDLHEKRYILMEFVMDNTTEQFQSDAEAFQQLLVHLYESLPNNKGASR</sequence>
<gene>
    <name evidence="2" type="ORF">J2736_000383</name>
</gene>
<reference evidence="2 3" key="1">
    <citation type="submission" date="2023-07" db="EMBL/GenBank/DDBJ databases">
        <title>Sorghum-associated microbial communities from plants grown in Nebraska, USA.</title>
        <authorList>
            <person name="Schachtman D."/>
        </authorList>
    </citation>
    <scope>NUCLEOTIDE SEQUENCE [LARGE SCALE GENOMIC DNA]</scope>
    <source>
        <strain evidence="2 3">CC258</strain>
    </source>
</reference>
<dbReference type="InterPro" id="IPR050312">
    <property type="entry name" value="IolE/XylAMocC-like"/>
</dbReference>
<comment type="caution">
    <text evidence="2">The sequence shown here is derived from an EMBL/GenBank/DDBJ whole genome shotgun (WGS) entry which is preliminary data.</text>
</comment>
<organism evidence="2 3">
    <name type="scientific">Paenibacillus qinlingensis</name>
    <dbReference type="NCBI Taxonomy" id="1837343"/>
    <lineage>
        <taxon>Bacteria</taxon>
        <taxon>Bacillati</taxon>
        <taxon>Bacillota</taxon>
        <taxon>Bacilli</taxon>
        <taxon>Bacillales</taxon>
        <taxon>Paenibacillaceae</taxon>
        <taxon>Paenibacillus</taxon>
    </lineage>
</organism>
<dbReference type="InterPro" id="IPR036237">
    <property type="entry name" value="Xyl_isomerase-like_sf"/>
</dbReference>
<dbReference type="GO" id="GO:0016853">
    <property type="term" value="F:isomerase activity"/>
    <property type="evidence" value="ECO:0007669"/>
    <property type="project" value="UniProtKB-KW"/>
</dbReference>
<dbReference type="EMBL" id="JAVDSB010000001">
    <property type="protein sequence ID" value="MDR6549200.1"/>
    <property type="molecule type" value="Genomic_DNA"/>
</dbReference>
<dbReference type="Pfam" id="PF01261">
    <property type="entry name" value="AP_endonuc_2"/>
    <property type="match status" value="1"/>
</dbReference>
<dbReference type="RefSeq" id="WP_310222987.1">
    <property type="nucleotide sequence ID" value="NZ_JAVDSB010000001.1"/>
</dbReference>
<protein>
    <submittedName>
        <fullName evidence="2">Sugar phosphate isomerase/epimerase</fullName>
    </submittedName>
</protein>
<accession>A0ABU1NP02</accession>
<name>A0ABU1NP02_9BACL</name>
<dbReference type="PANTHER" id="PTHR12110">
    <property type="entry name" value="HYDROXYPYRUVATE ISOMERASE"/>
    <property type="match status" value="1"/>
</dbReference>
<dbReference type="SUPFAM" id="SSF51658">
    <property type="entry name" value="Xylose isomerase-like"/>
    <property type="match status" value="1"/>
</dbReference>
<evidence type="ECO:0000313" key="3">
    <source>
        <dbReference type="Proteomes" id="UP001267290"/>
    </source>
</evidence>
<dbReference type="InterPro" id="IPR013022">
    <property type="entry name" value="Xyl_isomerase-like_TIM-brl"/>
</dbReference>
<keyword evidence="2" id="KW-0413">Isomerase</keyword>
<evidence type="ECO:0000259" key="1">
    <source>
        <dbReference type="Pfam" id="PF01261"/>
    </source>
</evidence>
<proteinExistence type="predicted"/>